<dbReference type="Pfam" id="PF12704">
    <property type="entry name" value="MacB_PCD"/>
    <property type="match status" value="1"/>
</dbReference>
<feature type="transmembrane region" description="Helical" evidence="6">
    <location>
        <begin position="283"/>
        <end position="307"/>
    </location>
</feature>
<feature type="domain" description="ABC3 transporter permease C-terminal" evidence="7">
    <location>
        <begin position="288"/>
        <end position="414"/>
    </location>
</feature>
<proteinExistence type="predicted"/>
<evidence type="ECO:0000256" key="5">
    <source>
        <dbReference type="ARBA" id="ARBA00023136"/>
    </source>
</evidence>
<accession>A0AB33J229</accession>
<dbReference type="InterPro" id="IPR025857">
    <property type="entry name" value="MacB_PCD"/>
</dbReference>
<evidence type="ECO:0000256" key="4">
    <source>
        <dbReference type="ARBA" id="ARBA00022989"/>
    </source>
</evidence>
<evidence type="ECO:0000259" key="7">
    <source>
        <dbReference type="Pfam" id="PF02687"/>
    </source>
</evidence>
<feature type="domain" description="MacB-like periplasmic core" evidence="8">
    <location>
        <begin position="20"/>
        <end position="241"/>
    </location>
</feature>
<name>A0AB33J229_9BACT</name>
<dbReference type="PANTHER" id="PTHR30572">
    <property type="entry name" value="MEMBRANE COMPONENT OF TRANSPORTER-RELATED"/>
    <property type="match status" value="1"/>
</dbReference>
<keyword evidence="4 6" id="KW-1133">Transmembrane helix</keyword>
<evidence type="ECO:0000256" key="2">
    <source>
        <dbReference type="ARBA" id="ARBA00022475"/>
    </source>
</evidence>
<dbReference type="EMBL" id="AP035785">
    <property type="protein sequence ID" value="BFO72232.1"/>
    <property type="molecule type" value="Genomic_DNA"/>
</dbReference>
<feature type="transmembrane region" description="Helical" evidence="6">
    <location>
        <begin position="21"/>
        <end position="42"/>
    </location>
</feature>
<dbReference type="GO" id="GO:0022857">
    <property type="term" value="F:transmembrane transporter activity"/>
    <property type="evidence" value="ECO:0007669"/>
    <property type="project" value="TreeGrafter"/>
</dbReference>
<keyword evidence="2" id="KW-1003">Cell membrane</keyword>
<sequence>MNIYLRQAYTMIRQHRLFSTIYIVGTALSVMLTMSVIILAYIKSASLYPYNERRQMLEITTLRIVKPGKAKDADQDVRMGRLNYRLADELKGLKGIRHVAAKTPSAKAQMSLPNNLQATTASYSYTNADFWKVFNFRFLKGKGYGEAEILRGAGDIVISESLAKRMFDTSQAAGREILFNGTLRRVAGVVADVSSVVSEPYAEVWIPASPQMRQSSATTDGEKWLGSWHIYLSTADRQEARRAIIGYFKRVNASQKEYHIDLGTQPNTGGFDLGNGDFNYTTLILLAILVVGLLVVPSLNLSSLISSRMEKRLPEMGIRKAFGARRSTLLWQVMVENILLTAIGSAVGLLLAYAVVVLNASALKSMLTQTGDDPIITGEMLFSPWIILCTVLVCLAVNVLAAVVPGYLSLRRNIVDSLNLKK</sequence>
<dbReference type="GO" id="GO:0005886">
    <property type="term" value="C:plasma membrane"/>
    <property type="evidence" value="ECO:0007669"/>
    <property type="project" value="UniProtKB-SubCell"/>
</dbReference>
<evidence type="ECO:0000256" key="3">
    <source>
        <dbReference type="ARBA" id="ARBA00022692"/>
    </source>
</evidence>
<keyword evidence="5 6" id="KW-0472">Membrane</keyword>
<feature type="transmembrane region" description="Helical" evidence="6">
    <location>
        <begin position="328"/>
        <end position="356"/>
    </location>
</feature>
<organism evidence="9">
    <name type="scientific">Prevotella sp. GTC17253</name>
    <dbReference type="NCBI Taxonomy" id="3236793"/>
    <lineage>
        <taxon>Bacteria</taxon>
        <taxon>Pseudomonadati</taxon>
        <taxon>Bacteroidota</taxon>
        <taxon>Bacteroidia</taxon>
        <taxon>Bacteroidales</taxon>
        <taxon>Prevotellaceae</taxon>
        <taxon>Prevotella</taxon>
    </lineage>
</organism>
<dbReference type="InterPro" id="IPR003838">
    <property type="entry name" value="ABC3_permease_C"/>
</dbReference>
<protein>
    <submittedName>
        <fullName evidence="9">ABC transporter permease</fullName>
    </submittedName>
</protein>
<keyword evidence="3 6" id="KW-0812">Transmembrane</keyword>
<evidence type="ECO:0000256" key="6">
    <source>
        <dbReference type="SAM" id="Phobius"/>
    </source>
</evidence>
<gene>
    <name evidence="9" type="ORF">GTC17253_21980</name>
</gene>
<dbReference type="InterPro" id="IPR050250">
    <property type="entry name" value="Macrolide_Exporter_MacB"/>
</dbReference>
<dbReference type="Pfam" id="PF02687">
    <property type="entry name" value="FtsX"/>
    <property type="match status" value="1"/>
</dbReference>
<evidence type="ECO:0000259" key="8">
    <source>
        <dbReference type="Pfam" id="PF12704"/>
    </source>
</evidence>
<comment type="subcellular location">
    <subcellularLocation>
        <location evidence="1">Cell membrane</location>
        <topology evidence="1">Multi-pass membrane protein</topology>
    </subcellularLocation>
</comment>
<dbReference type="AlphaFoldDB" id="A0AB33J229"/>
<reference evidence="9" key="1">
    <citation type="submission" date="2024-07" db="EMBL/GenBank/DDBJ databases">
        <title>Complete genome sequence of Prevotella sp. YM-2024 GTC17253.</title>
        <authorList>
            <person name="Hayashi M."/>
            <person name="Muto Y."/>
            <person name="Tanaka K."/>
            <person name="Niwa H."/>
        </authorList>
    </citation>
    <scope>NUCLEOTIDE SEQUENCE</scope>
    <source>
        <strain evidence="9">GTC17253</strain>
    </source>
</reference>
<dbReference type="PANTHER" id="PTHR30572:SF18">
    <property type="entry name" value="ABC-TYPE MACROLIDE FAMILY EXPORT SYSTEM PERMEASE COMPONENT 2"/>
    <property type="match status" value="1"/>
</dbReference>
<evidence type="ECO:0000256" key="1">
    <source>
        <dbReference type="ARBA" id="ARBA00004651"/>
    </source>
</evidence>
<evidence type="ECO:0000313" key="9">
    <source>
        <dbReference type="EMBL" id="BFO72232.1"/>
    </source>
</evidence>
<feature type="transmembrane region" description="Helical" evidence="6">
    <location>
        <begin position="385"/>
        <end position="408"/>
    </location>
</feature>